<keyword evidence="2" id="KW-1185">Reference proteome</keyword>
<gene>
    <name evidence="1" type="ORF">V8J38_02760</name>
</gene>
<proteinExistence type="predicted"/>
<accession>A0ABZ2IJ52</accession>
<evidence type="ECO:0000313" key="1">
    <source>
        <dbReference type="EMBL" id="WWT55373.1"/>
    </source>
</evidence>
<dbReference type="EMBL" id="CP146369">
    <property type="protein sequence ID" value="WWT55373.1"/>
    <property type="molecule type" value="Genomic_DNA"/>
</dbReference>
<evidence type="ECO:0000313" key="2">
    <source>
        <dbReference type="Proteomes" id="UP001363460"/>
    </source>
</evidence>
<sequence length="787" mass="81061">MATLPENDRIAGPFLAAAGQVDFPADFPLIKAEGLRVSRERNGVTVILKAPDISALNLTAGGFVCRLAAPSQAGDRLFVFSELPPARGRAHARNGAVRTDTLEGDATEAQAQLQEQRRDLGRALVAPVGEAGITLPRAAARAGKTARFDGAGNVVAVDEPTWPTDLADAPFIGVEGGKIVPKAAPVNGSPVSAAMAAVIAAASTAGAAAVMGVPMMVTAAQFANNPAVAAQAAYAANLPYLKEVDTDVMIDVGPDLAAAADADARAAVLTNAFNWTGRAPGGGYGSVGVKMPQGLIDVGANRFLRGREQRRLYLEAAGAPSFIDLTSISSAPVVPSVSEREVTFGLASALPAYVTPDYWIGLQNPVGNNDAVAFGGSWRIRSIGGDRKSFVARRHFRVTPVDPTTITIGGTSRGLVESKVLVPQSCLIGAWTSAAEEGMFTLLDGAVAQSKWMGFGARDTGAEGCIVQIAGGAGRWESLDYEVWGAAGDRCIRVTFGGGDFYINRGCMGADSRPTGSELIGMQGGGFSGVIRATMGGARVQQISVGQGSGAYIAQTVMTGGSTAVLNCIGSNAVLVYPSTAGYGERGILADASRVVAHSGGTSFATTLRNNLGLDSVRGGDVVGPVTSSGDATATWARADMLRDGGRYVTRNVNPVDGGRSVTVADDQVMQAVLGGTSGEIRVTSRHNTADRFVAVVKASPSVSGLVFVREAIGSDCRDTIAAGATALTDGLTNLKALALPVNDGRKTFNIWINGATYMLQILNEDGGPRTFDITLTGDLELGVFAP</sequence>
<protein>
    <recommendedName>
        <fullName evidence="3">Tail fiber protein</fullName>
    </recommendedName>
</protein>
<reference evidence="1 2" key="1">
    <citation type="submission" date="2024-02" db="EMBL/GenBank/DDBJ databases">
        <title>Distribution and functional of Brevundimonas-related endobacteria within Verticillium dahliae.</title>
        <authorList>
            <person name="Zeng H."/>
        </authorList>
    </citation>
    <scope>NUCLEOTIDE SEQUENCE [LARGE SCALE GENOMIC DNA]</scope>
    <source>
        <strain evidence="1 2">TRM 44200</strain>
    </source>
</reference>
<evidence type="ECO:0008006" key="3">
    <source>
        <dbReference type="Google" id="ProtNLM"/>
    </source>
</evidence>
<organism evidence="1 2">
    <name type="scientific">Brevundimonas olei</name>
    <dbReference type="NCBI Taxonomy" id="657642"/>
    <lineage>
        <taxon>Bacteria</taxon>
        <taxon>Pseudomonadati</taxon>
        <taxon>Pseudomonadota</taxon>
        <taxon>Alphaproteobacteria</taxon>
        <taxon>Caulobacterales</taxon>
        <taxon>Caulobacteraceae</taxon>
        <taxon>Brevundimonas</taxon>
    </lineage>
</organism>
<dbReference type="RefSeq" id="WP_338577796.1">
    <property type="nucleotide sequence ID" value="NZ_CP146369.1"/>
</dbReference>
<name>A0ABZ2IJ52_9CAUL</name>
<dbReference type="Proteomes" id="UP001363460">
    <property type="component" value="Chromosome"/>
</dbReference>